<keyword evidence="4" id="KW-1185">Reference proteome</keyword>
<evidence type="ECO:0000259" key="2">
    <source>
        <dbReference type="Pfam" id="PF20938"/>
    </source>
</evidence>
<evidence type="ECO:0000259" key="1">
    <source>
        <dbReference type="Pfam" id="PF10022"/>
    </source>
</evidence>
<reference evidence="3" key="1">
    <citation type="submission" date="2022-08" db="EMBL/GenBank/DDBJ databases">
        <authorList>
            <person name="Giroux E."/>
            <person name="Giroux E."/>
        </authorList>
    </citation>
    <scope>NUCLEOTIDE SEQUENCE</scope>
    <source>
        <strain evidence="3">H1091258</strain>
    </source>
</reference>
<proteinExistence type="predicted"/>
<dbReference type="Pfam" id="PF10022">
    <property type="entry name" value="DUF2264"/>
    <property type="match status" value="1"/>
</dbReference>
<dbReference type="InterPro" id="IPR016624">
    <property type="entry name" value="UCP014753"/>
</dbReference>
<feature type="domain" description="DUF2264" evidence="2">
    <location>
        <begin position="404"/>
        <end position="693"/>
    </location>
</feature>
<accession>A0A9W4RX47</accession>
<name>A0A9W4RX47_9PEZI</name>
<evidence type="ECO:0000313" key="4">
    <source>
        <dbReference type="Proteomes" id="UP001152533"/>
    </source>
</evidence>
<feature type="domain" description="DUF2264" evidence="1">
    <location>
        <begin position="14"/>
        <end position="394"/>
    </location>
</feature>
<dbReference type="Pfam" id="PF20938">
    <property type="entry name" value="DUF2264_C"/>
    <property type="match status" value="1"/>
</dbReference>
<dbReference type="PANTHER" id="PTHR35339">
    <property type="entry name" value="LINALOOL DEHYDRATASE_ISOMERASE DOMAIN-CONTAINING PROTEIN"/>
    <property type="match status" value="1"/>
</dbReference>
<protein>
    <submittedName>
        <fullName evidence="3">Uncharacterized protein</fullName>
    </submittedName>
</protein>
<dbReference type="PANTHER" id="PTHR35339:SF2">
    <property type="entry name" value="DUF2264 DOMAIN-CONTAINING PROTEIN-RELATED"/>
    <property type="match status" value="1"/>
</dbReference>
<gene>
    <name evidence="3" type="ORF">CGXH109_LOCUS83720</name>
</gene>
<comment type="caution">
    <text evidence="3">The sequence shown here is derived from an EMBL/GenBank/DDBJ whole genome shotgun (WGS) entry which is preliminary data.</text>
</comment>
<dbReference type="EMBL" id="CAMGZC010000665">
    <property type="protein sequence ID" value="CAI0649225.1"/>
    <property type="molecule type" value="Genomic_DNA"/>
</dbReference>
<dbReference type="PIRSF" id="PIRSF014753">
    <property type="entry name" value="UCP014753"/>
    <property type="match status" value="1"/>
</dbReference>
<dbReference type="InterPro" id="IPR049349">
    <property type="entry name" value="DUF2264_N"/>
</dbReference>
<dbReference type="Proteomes" id="UP001152533">
    <property type="component" value="Unassembled WGS sequence"/>
</dbReference>
<dbReference type="AlphaFoldDB" id="A0A9W4RX47"/>
<sequence>MPPLPGFSDNPLKSRDDVVRATEAFLKPLIQYFSHGKAISKLPVATGTHFDENAAQLEGFARPLWAVGALLMSGDPNWELVQPWIDGFDDGVDPDHPEYWGDIQDYDQRMVEAEMISFALLAAPQHMLWDRLRPKTQTNLVIWLSSMNTKLIHRANWLWFRVFSNLALSRVRNVDTPEVCNRIEDDLKVLDTFYLEDGWSSDGLWRTPDIDDEEYRVFRETGRANALPNGRNACFYSGSFAIQFSQLLYIRFAGDRDPARTAKYQQQARDFGAGFWRFFNSNGAVIPFGRSLSYRFAAAGFFAALALADVPKMPAPLASPGAVKGFLLRHLRWWANNSKDIFYPDGTLNLGWVYPNMYLIEDYNSPQSPYWCLKSFVVVALSSNDAFWTDPEVPYPNVSTDSGIKLLPAPRQIFCNHPRGNHHFMLSTAQFMGVAFKGHQAKYCKFAYSSFFGFSVPTTQATLHQVAPDNALIFSRDGMGTWAGKYKCGDTTYGTAVVHGKANEEVVSATVEWFPWADRSVTVTTTLLPPTQRWPDWHVRVHHIKAAGPLSRLFTAEGGFAINGRQQRNTRNLLEMADDDFDDACELGQTELIIIGANSVLILGDSGASGISADVISSVSMSTKFSPLKPEANTNIMTQRSLIPMIESNITSLGQTDDVIIVTKVFAISSNAYLARSGQARSLKQRWADQPSIRLMNTPGHTQPSEDFISL</sequence>
<dbReference type="InterPro" id="IPR049237">
    <property type="entry name" value="DUF2264_C"/>
</dbReference>
<organism evidence="3 4">
    <name type="scientific">Colletotrichum noveboracense</name>
    <dbReference type="NCBI Taxonomy" id="2664923"/>
    <lineage>
        <taxon>Eukaryota</taxon>
        <taxon>Fungi</taxon>
        <taxon>Dikarya</taxon>
        <taxon>Ascomycota</taxon>
        <taxon>Pezizomycotina</taxon>
        <taxon>Sordariomycetes</taxon>
        <taxon>Hypocreomycetidae</taxon>
        <taxon>Glomerellales</taxon>
        <taxon>Glomerellaceae</taxon>
        <taxon>Colletotrichum</taxon>
        <taxon>Colletotrichum gloeosporioides species complex</taxon>
    </lineage>
</organism>
<evidence type="ECO:0000313" key="3">
    <source>
        <dbReference type="EMBL" id="CAI0649225.1"/>
    </source>
</evidence>